<feature type="domain" description="N-acetyltransferase" evidence="1">
    <location>
        <begin position="1"/>
        <end position="94"/>
    </location>
</feature>
<dbReference type="CDD" id="cd04301">
    <property type="entry name" value="NAT_SF"/>
    <property type="match status" value="1"/>
</dbReference>
<evidence type="ECO:0000259" key="2">
    <source>
        <dbReference type="PROSITE" id="PS51729"/>
    </source>
</evidence>
<dbReference type="InterPro" id="IPR045057">
    <property type="entry name" value="Gcn5-rel_NAT"/>
</dbReference>
<name>A0A8J3RVU3_PLARO</name>
<comment type="caution">
    <text evidence="3">The sequence shown here is derived from an EMBL/GenBank/DDBJ whole genome shotgun (WGS) entry which is preliminary data.</text>
</comment>
<dbReference type="SUPFAM" id="SSF55729">
    <property type="entry name" value="Acyl-CoA N-acyltransferases (Nat)"/>
    <property type="match status" value="1"/>
</dbReference>
<evidence type="ECO:0000259" key="1">
    <source>
        <dbReference type="PROSITE" id="PS51186"/>
    </source>
</evidence>
<dbReference type="RefSeq" id="WP_068920453.1">
    <property type="nucleotide sequence ID" value="NZ_BMQP01000016.1"/>
</dbReference>
<evidence type="ECO:0000313" key="3">
    <source>
        <dbReference type="EMBL" id="GIH81610.1"/>
    </source>
</evidence>
<dbReference type="AlphaFoldDB" id="A0A8J3RVU3"/>
<proteinExistence type="predicted"/>
<dbReference type="InterPro" id="IPR031165">
    <property type="entry name" value="GNAT_YJDJ"/>
</dbReference>
<dbReference type="Gene3D" id="3.40.630.30">
    <property type="match status" value="1"/>
</dbReference>
<feature type="domain" description="N-acetyltransferase" evidence="2">
    <location>
        <begin position="6"/>
        <end position="92"/>
    </location>
</feature>
<organism evidence="3 4">
    <name type="scientific">Planobispora rosea</name>
    <dbReference type="NCBI Taxonomy" id="35762"/>
    <lineage>
        <taxon>Bacteria</taxon>
        <taxon>Bacillati</taxon>
        <taxon>Actinomycetota</taxon>
        <taxon>Actinomycetes</taxon>
        <taxon>Streptosporangiales</taxon>
        <taxon>Streptosporangiaceae</taxon>
        <taxon>Planobispora</taxon>
    </lineage>
</organism>
<dbReference type="PANTHER" id="PTHR31435">
    <property type="entry name" value="PROTEIN NATD1"/>
    <property type="match status" value="1"/>
</dbReference>
<dbReference type="Pfam" id="PF14542">
    <property type="entry name" value="Acetyltransf_CG"/>
    <property type="match status" value="1"/>
</dbReference>
<dbReference type="PROSITE" id="PS51729">
    <property type="entry name" value="GNAT_YJDJ"/>
    <property type="match status" value="1"/>
</dbReference>
<sequence>MTVKVTAVPEKNRFEAQLDGTRVGHIDYLRKDGVIIYTHTEVDRAFEGRGIGGELVREALDAARAEGAKVVPRCSFVRHWIDLNPGYADLVGRS</sequence>
<accession>A0A8J3RVU3</accession>
<reference evidence="3" key="1">
    <citation type="submission" date="2021-01" db="EMBL/GenBank/DDBJ databases">
        <title>Whole genome shotgun sequence of Planobispora rosea NBRC 15558.</title>
        <authorList>
            <person name="Komaki H."/>
            <person name="Tamura T."/>
        </authorList>
    </citation>
    <scope>NUCLEOTIDE SEQUENCE</scope>
    <source>
        <strain evidence="3">NBRC 15558</strain>
    </source>
</reference>
<dbReference type="PANTHER" id="PTHR31435:SF10">
    <property type="entry name" value="BSR4717 PROTEIN"/>
    <property type="match status" value="1"/>
</dbReference>
<keyword evidence="4" id="KW-1185">Reference proteome</keyword>
<gene>
    <name evidence="3" type="ORF">Pro02_00180</name>
</gene>
<dbReference type="InterPro" id="IPR016181">
    <property type="entry name" value="Acyl_CoA_acyltransferase"/>
</dbReference>
<dbReference type="PROSITE" id="PS51186">
    <property type="entry name" value="GNAT"/>
    <property type="match status" value="1"/>
</dbReference>
<dbReference type="Proteomes" id="UP000655044">
    <property type="component" value="Unassembled WGS sequence"/>
</dbReference>
<dbReference type="InterPro" id="IPR000182">
    <property type="entry name" value="GNAT_dom"/>
</dbReference>
<protein>
    <submittedName>
        <fullName evidence="3">N-acetyltransferase</fullName>
    </submittedName>
</protein>
<dbReference type="GO" id="GO:0016747">
    <property type="term" value="F:acyltransferase activity, transferring groups other than amino-acyl groups"/>
    <property type="evidence" value="ECO:0007669"/>
    <property type="project" value="InterPro"/>
</dbReference>
<dbReference type="OrthoDB" id="5405911at2"/>
<evidence type="ECO:0000313" key="4">
    <source>
        <dbReference type="Proteomes" id="UP000655044"/>
    </source>
</evidence>
<dbReference type="EMBL" id="BOOI01000001">
    <property type="protein sequence ID" value="GIH81610.1"/>
    <property type="molecule type" value="Genomic_DNA"/>
</dbReference>